<feature type="compositionally biased region" description="Basic and acidic residues" evidence="1">
    <location>
        <begin position="1"/>
        <end position="11"/>
    </location>
</feature>
<dbReference type="Proteomes" id="UP001168990">
    <property type="component" value="Unassembled WGS sequence"/>
</dbReference>
<gene>
    <name evidence="2" type="ORF">PV328_012401</name>
</gene>
<accession>A0AA39EZD3</accession>
<sequence>MRRASDQHPDKPSSSLQSDQPSTSRREINKCKNETKQMPEYSQKKKEELSMTRSCDTKRTISIEGNTNPDELASLSTEEEIVEMPLRIPHAHSSKNVILPKKKDYPEKAGKELSKNKFLQFESDSTVSGKIKNKTSTSTDVLLDTHVNKPLRYGFATSTPMIEPNVKGREREENH</sequence>
<proteinExistence type="predicted"/>
<reference evidence="2" key="2">
    <citation type="submission" date="2023-03" db="EMBL/GenBank/DDBJ databases">
        <authorList>
            <person name="Inwood S.N."/>
            <person name="Skelly J.G."/>
            <person name="Guhlin J."/>
            <person name="Harrop T.W.R."/>
            <person name="Goldson S.G."/>
            <person name="Dearden P.K."/>
        </authorList>
    </citation>
    <scope>NUCLEOTIDE SEQUENCE</scope>
    <source>
        <strain evidence="2">Irish</strain>
        <tissue evidence="2">Whole body</tissue>
    </source>
</reference>
<organism evidence="2 3">
    <name type="scientific">Microctonus aethiopoides</name>
    <dbReference type="NCBI Taxonomy" id="144406"/>
    <lineage>
        <taxon>Eukaryota</taxon>
        <taxon>Metazoa</taxon>
        <taxon>Ecdysozoa</taxon>
        <taxon>Arthropoda</taxon>
        <taxon>Hexapoda</taxon>
        <taxon>Insecta</taxon>
        <taxon>Pterygota</taxon>
        <taxon>Neoptera</taxon>
        <taxon>Endopterygota</taxon>
        <taxon>Hymenoptera</taxon>
        <taxon>Apocrita</taxon>
        <taxon>Ichneumonoidea</taxon>
        <taxon>Braconidae</taxon>
        <taxon>Euphorinae</taxon>
        <taxon>Microctonus</taxon>
    </lineage>
</organism>
<protein>
    <submittedName>
        <fullName evidence="2">Uncharacterized protein</fullName>
    </submittedName>
</protein>
<evidence type="ECO:0000313" key="2">
    <source>
        <dbReference type="EMBL" id="KAK0156718.1"/>
    </source>
</evidence>
<feature type="compositionally biased region" description="Low complexity" evidence="1">
    <location>
        <begin position="12"/>
        <end position="23"/>
    </location>
</feature>
<feature type="compositionally biased region" description="Basic and acidic residues" evidence="1">
    <location>
        <begin position="166"/>
        <end position="175"/>
    </location>
</feature>
<evidence type="ECO:0000256" key="1">
    <source>
        <dbReference type="SAM" id="MobiDB-lite"/>
    </source>
</evidence>
<evidence type="ECO:0000313" key="3">
    <source>
        <dbReference type="Proteomes" id="UP001168990"/>
    </source>
</evidence>
<reference evidence="2" key="1">
    <citation type="journal article" date="2023" name="bioRxiv">
        <title>Scaffold-level genome assemblies of two parasitoid biocontrol wasps reveal the parthenogenesis mechanism and an associated novel virus.</title>
        <authorList>
            <person name="Inwood S."/>
            <person name="Skelly J."/>
            <person name="Guhlin J."/>
            <person name="Harrop T."/>
            <person name="Goldson S."/>
            <person name="Dearden P."/>
        </authorList>
    </citation>
    <scope>NUCLEOTIDE SEQUENCE</scope>
    <source>
        <strain evidence="2">Irish</strain>
        <tissue evidence="2">Whole body</tissue>
    </source>
</reference>
<feature type="region of interest" description="Disordered" evidence="1">
    <location>
        <begin position="156"/>
        <end position="175"/>
    </location>
</feature>
<name>A0AA39EZD3_9HYME</name>
<comment type="caution">
    <text evidence="2">The sequence shown here is derived from an EMBL/GenBank/DDBJ whole genome shotgun (WGS) entry which is preliminary data.</text>
</comment>
<dbReference type="AlphaFoldDB" id="A0AA39EZD3"/>
<feature type="compositionally biased region" description="Basic and acidic residues" evidence="1">
    <location>
        <begin position="24"/>
        <end position="61"/>
    </location>
</feature>
<keyword evidence="3" id="KW-1185">Reference proteome</keyword>
<dbReference type="EMBL" id="JAQQBS010002611">
    <property type="protein sequence ID" value="KAK0156718.1"/>
    <property type="molecule type" value="Genomic_DNA"/>
</dbReference>
<feature type="region of interest" description="Disordered" evidence="1">
    <location>
        <begin position="1"/>
        <end position="74"/>
    </location>
</feature>